<dbReference type="EMBL" id="KQ434826">
    <property type="protein sequence ID" value="KZC07440.1"/>
    <property type="molecule type" value="Genomic_DNA"/>
</dbReference>
<evidence type="ECO:0000313" key="3">
    <source>
        <dbReference type="EMBL" id="KZC07440.1"/>
    </source>
</evidence>
<dbReference type="PANTHER" id="PTHR35076">
    <property type="entry name" value="TUBULIN EPSILON AND DELTA COMPLEX PROTEIN 1"/>
    <property type="match status" value="1"/>
</dbReference>
<evidence type="ECO:0000259" key="2">
    <source>
        <dbReference type="Pfam" id="PF14970"/>
    </source>
</evidence>
<dbReference type="OrthoDB" id="9906141at2759"/>
<sequence length="365" mass="41907">MSDIKSVLSLLCQHLSLSVDLWMKPEYFRLAKFNNTAENVTTTFWKTLNVLSHQAVREKQVEVDFQCYDTVLATKLYFAYLQYPGIELYASNENDESSRQLLLAFAWLLGTQNALNIVVQMNLANSVLGKECSNLNNSEKNEIKYNVPETTISQVNNIIHLNGKINYNIREISELTSERANLVSRVHAASSNVSGLPHLSVSELALIKRIATANNNVLSKEDKKYLKKLSAIGSLLELHMKWMRKEHIFFEWMVTVVQEHTKSLNSGSSQINWNEILKFISVLHRIMQEKLQVLPSKGNTSRENHKSECVSRLLRAQKGNKEMESWLTEIKVELNEETKDLTKKQEKLSEELKKLLRLIPSCIQL</sequence>
<dbReference type="PANTHER" id="PTHR35076:SF1">
    <property type="entry name" value="TUBULIN EPSILON AND DELTA COMPLEX PROTEIN 1"/>
    <property type="match status" value="1"/>
</dbReference>
<name>A0A154P8J0_DUFNO</name>
<dbReference type="AlphaFoldDB" id="A0A154P8J0"/>
<dbReference type="InterPro" id="IPR027996">
    <property type="entry name" value="TEDC1_dom"/>
</dbReference>
<feature type="domain" description="Tubulin epsilon and delta complex protein 1" evidence="2">
    <location>
        <begin position="82"/>
        <end position="258"/>
    </location>
</feature>
<dbReference type="InterPro" id="IPR043535">
    <property type="entry name" value="TEDC1"/>
</dbReference>
<evidence type="ECO:0000256" key="1">
    <source>
        <dbReference type="SAM" id="Coils"/>
    </source>
</evidence>
<feature type="coiled-coil region" evidence="1">
    <location>
        <begin position="327"/>
        <end position="358"/>
    </location>
</feature>
<keyword evidence="4" id="KW-1185">Reference proteome</keyword>
<reference evidence="3 4" key="1">
    <citation type="submission" date="2015-07" db="EMBL/GenBank/DDBJ databases">
        <title>The genome of Dufourea novaeangliae.</title>
        <authorList>
            <person name="Pan H."/>
            <person name="Kapheim K."/>
        </authorList>
    </citation>
    <scope>NUCLEOTIDE SEQUENCE [LARGE SCALE GENOMIC DNA]</scope>
    <source>
        <strain evidence="3">0120121106</strain>
        <tissue evidence="3">Whole body</tissue>
    </source>
</reference>
<organism evidence="3 4">
    <name type="scientific">Dufourea novaeangliae</name>
    <name type="common">Sweat bee</name>
    <dbReference type="NCBI Taxonomy" id="178035"/>
    <lineage>
        <taxon>Eukaryota</taxon>
        <taxon>Metazoa</taxon>
        <taxon>Ecdysozoa</taxon>
        <taxon>Arthropoda</taxon>
        <taxon>Hexapoda</taxon>
        <taxon>Insecta</taxon>
        <taxon>Pterygota</taxon>
        <taxon>Neoptera</taxon>
        <taxon>Endopterygota</taxon>
        <taxon>Hymenoptera</taxon>
        <taxon>Apocrita</taxon>
        <taxon>Aculeata</taxon>
        <taxon>Apoidea</taxon>
        <taxon>Anthophila</taxon>
        <taxon>Halictidae</taxon>
        <taxon>Rophitinae</taxon>
        <taxon>Dufourea</taxon>
    </lineage>
</organism>
<proteinExistence type="predicted"/>
<dbReference type="Proteomes" id="UP000076502">
    <property type="component" value="Unassembled WGS sequence"/>
</dbReference>
<keyword evidence="1" id="KW-0175">Coiled coil</keyword>
<evidence type="ECO:0000313" key="4">
    <source>
        <dbReference type="Proteomes" id="UP000076502"/>
    </source>
</evidence>
<accession>A0A154P8J0</accession>
<dbReference type="Pfam" id="PF14970">
    <property type="entry name" value="TEDC1"/>
    <property type="match status" value="1"/>
</dbReference>
<dbReference type="OMA" id="RHVFFDW"/>
<protein>
    <recommendedName>
        <fullName evidence="2">Tubulin epsilon and delta complex protein 1 domain-containing protein</fullName>
    </recommendedName>
</protein>
<gene>
    <name evidence="3" type="ORF">WN55_09432</name>
</gene>